<dbReference type="PANTHER" id="PTHR48050:SF13">
    <property type="entry name" value="STEROL 3-BETA-GLUCOSYLTRANSFERASE UGT80A2"/>
    <property type="match status" value="1"/>
</dbReference>
<evidence type="ECO:0000313" key="7">
    <source>
        <dbReference type="Proteomes" id="UP000600365"/>
    </source>
</evidence>
<dbReference type="InterPro" id="IPR048284">
    <property type="entry name" value="EryCIII-like_N"/>
</dbReference>
<dbReference type="GO" id="GO:0016758">
    <property type="term" value="F:hexosyltransferase activity"/>
    <property type="evidence" value="ECO:0007669"/>
    <property type="project" value="UniProtKB-ARBA"/>
</dbReference>
<keyword evidence="7" id="KW-1185">Reference proteome</keyword>
<dbReference type="SUPFAM" id="SSF53756">
    <property type="entry name" value="UDP-Glycosyltransferase/glycogen phosphorylase"/>
    <property type="match status" value="1"/>
</dbReference>
<accession>A0A918D653</accession>
<proteinExistence type="inferred from homology"/>
<evidence type="ECO:0000313" key="6">
    <source>
        <dbReference type="EMBL" id="GGN74375.1"/>
    </source>
</evidence>
<feature type="domain" description="Erythromycin biosynthesis protein CIII-like N-terminal" evidence="5">
    <location>
        <begin position="22"/>
        <end position="218"/>
    </location>
</feature>
<dbReference type="Gene3D" id="3.40.50.2000">
    <property type="entry name" value="Glycogen Phosphorylase B"/>
    <property type="match status" value="2"/>
</dbReference>
<dbReference type="CDD" id="cd03784">
    <property type="entry name" value="GT1_Gtf-like"/>
    <property type="match status" value="1"/>
</dbReference>
<reference evidence="6 7" key="1">
    <citation type="journal article" date="2014" name="Int. J. Syst. Evol. Microbiol.">
        <title>Complete genome sequence of Corynebacterium casei LMG S-19264T (=DSM 44701T), isolated from a smear-ripened cheese.</title>
        <authorList>
            <consortium name="US DOE Joint Genome Institute (JGI-PGF)"/>
            <person name="Walter F."/>
            <person name="Albersmeier A."/>
            <person name="Kalinowski J."/>
            <person name="Ruckert C."/>
        </authorList>
    </citation>
    <scope>NUCLEOTIDE SEQUENCE [LARGE SCALE GENOMIC DNA]</scope>
    <source>
        <strain evidence="6 7">CGMCC 4.7111</strain>
    </source>
</reference>
<feature type="domain" description="Erythromycin biosynthesis protein CIII-like C-terminal" evidence="4">
    <location>
        <begin position="245"/>
        <end position="374"/>
    </location>
</feature>
<comment type="similarity">
    <text evidence="1">Belongs to the glycosyltransferase 28 family.</text>
</comment>
<dbReference type="InterPro" id="IPR050426">
    <property type="entry name" value="Glycosyltransferase_28"/>
</dbReference>
<keyword evidence="3 6" id="KW-0808">Transferase</keyword>
<evidence type="ECO:0000256" key="2">
    <source>
        <dbReference type="ARBA" id="ARBA00022676"/>
    </source>
</evidence>
<name>A0A918D653_9ACTN</name>
<keyword evidence="2" id="KW-0328">Glycosyltransferase</keyword>
<dbReference type="EMBL" id="BMMM01000010">
    <property type="protein sequence ID" value="GGN74375.1"/>
    <property type="molecule type" value="Genomic_DNA"/>
</dbReference>
<dbReference type="GO" id="GO:0017000">
    <property type="term" value="P:antibiotic biosynthetic process"/>
    <property type="evidence" value="ECO:0007669"/>
    <property type="project" value="UniProtKB-ARBA"/>
</dbReference>
<organism evidence="6 7">
    <name type="scientific">Streptomyces albiflavescens</name>
    <dbReference type="NCBI Taxonomy" id="1623582"/>
    <lineage>
        <taxon>Bacteria</taxon>
        <taxon>Bacillati</taxon>
        <taxon>Actinomycetota</taxon>
        <taxon>Actinomycetes</taxon>
        <taxon>Kitasatosporales</taxon>
        <taxon>Streptomycetaceae</taxon>
        <taxon>Streptomyces</taxon>
    </lineage>
</organism>
<dbReference type="InterPro" id="IPR002213">
    <property type="entry name" value="UDP_glucos_trans"/>
</dbReference>
<dbReference type="Pfam" id="PF21036">
    <property type="entry name" value="EryCIII-like_N"/>
    <property type="match status" value="1"/>
</dbReference>
<evidence type="ECO:0000256" key="1">
    <source>
        <dbReference type="ARBA" id="ARBA00006962"/>
    </source>
</evidence>
<sequence>MRVLVMVSPVPTHLAPIVPLAWALRSAGHEVLVACQPDVVAMARQAGFSVAVIGDAYDDVGRRRRQAPPTDAAPHKRVAGPPWPKLARGWRERLDRVLDPCLTVARRWRPDLIVADPLELAAPLVAGELGIGYVHHRWGVDALGDERWRQAERALSDVSGARSDGLPPPSVVLDPCPPGLQAPDLSQGAGIRFVPFNGSGSRPGLAPPRGTRICVCFGTRTVALGGADVVRRTLRALTGPGAPGEVVVAGIGAELGELPDGVRALDSVPLNLFLSECSLVVHHGGAGTTLTATSFGLPQLVLPQAPYLVEHGQRLADRGAGTMLSDREQCEADISGAVADLLSRPGAASAARELAKEMAAMPSPGSWVAPLEELAGRARG</sequence>
<dbReference type="Pfam" id="PF06722">
    <property type="entry name" value="EryCIII-like_C"/>
    <property type="match status" value="1"/>
</dbReference>
<dbReference type="Proteomes" id="UP000600365">
    <property type="component" value="Unassembled WGS sequence"/>
</dbReference>
<gene>
    <name evidence="6" type="ORF">GCM10011579_053370</name>
</gene>
<dbReference type="GO" id="GO:0008194">
    <property type="term" value="F:UDP-glycosyltransferase activity"/>
    <property type="evidence" value="ECO:0007669"/>
    <property type="project" value="InterPro"/>
</dbReference>
<evidence type="ECO:0000256" key="3">
    <source>
        <dbReference type="ARBA" id="ARBA00022679"/>
    </source>
</evidence>
<dbReference type="AlphaFoldDB" id="A0A918D653"/>
<protein>
    <submittedName>
        <fullName evidence="6">Glycosyl transferase</fullName>
    </submittedName>
</protein>
<dbReference type="PANTHER" id="PTHR48050">
    <property type="entry name" value="STEROL 3-BETA-GLUCOSYLTRANSFERASE"/>
    <property type="match status" value="1"/>
</dbReference>
<evidence type="ECO:0000259" key="5">
    <source>
        <dbReference type="Pfam" id="PF21036"/>
    </source>
</evidence>
<comment type="caution">
    <text evidence="6">The sequence shown here is derived from an EMBL/GenBank/DDBJ whole genome shotgun (WGS) entry which is preliminary data.</text>
</comment>
<evidence type="ECO:0000259" key="4">
    <source>
        <dbReference type="Pfam" id="PF06722"/>
    </source>
</evidence>
<dbReference type="InterPro" id="IPR010610">
    <property type="entry name" value="EryCIII-like_C"/>
</dbReference>